<evidence type="ECO:0000256" key="5">
    <source>
        <dbReference type="ARBA" id="ARBA00022723"/>
    </source>
</evidence>
<dbReference type="PROSITE" id="PS00086">
    <property type="entry name" value="CYTOCHROME_P450"/>
    <property type="match status" value="1"/>
</dbReference>
<dbReference type="InterPro" id="IPR001128">
    <property type="entry name" value="Cyt_P450"/>
</dbReference>
<proteinExistence type="inferred from homology"/>
<dbReference type="InterPro" id="IPR050121">
    <property type="entry name" value="Cytochrome_P450_monoxygenase"/>
</dbReference>
<evidence type="ECO:0000256" key="8">
    <source>
        <dbReference type="RuleBase" id="RU000461"/>
    </source>
</evidence>
<keyword evidence="9" id="KW-1133">Transmembrane helix</keyword>
<dbReference type="PANTHER" id="PTHR24305:SF166">
    <property type="entry name" value="CYTOCHROME P450 12A4, MITOCHONDRIAL-RELATED"/>
    <property type="match status" value="1"/>
</dbReference>
<keyword evidence="8" id="KW-0503">Monooxygenase</keyword>
<keyword evidence="5 7" id="KW-0479">Metal-binding</keyword>
<accession>A0A8K0WLJ1</accession>
<dbReference type="PRINTS" id="PR00463">
    <property type="entry name" value="EP450I"/>
</dbReference>
<evidence type="ECO:0000256" key="7">
    <source>
        <dbReference type="PIRSR" id="PIRSR602401-1"/>
    </source>
</evidence>
<reference evidence="10" key="1">
    <citation type="journal article" date="2021" name="Nat. Commun.">
        <title>Genetic determinants of endophytism in the Arabidopsis root mycobiome.</title>
        <authorList>
            <person name="Mesny F."/>
            <person name="Miyauchi S."/>
            <person name="Thiergart T."/>
            <person name="Pickel B."/>
            <person name="Atanasova L."/>
            <person name="Karlsson M."/>
            <person name="Huettel B."/>
            <person name="Barry K.W."/>
            <person name="Haridas S."/>
            <person name="Chen C."/>
            <person name="Bauer D."/>
            <person name="Andreopoulos W."/>
            <person name="Pangilinan J."/>
            <person name="LaButti K."/>
            <person name="Riley R."/>
            <person name="Lipzen A."/>
            <person name="Clum A."/>
            <person name="Drula E."/>
            <person name="Henrissat B."/>
            <person name="Kohler A."/>
            <person name="Grigoriev I.V."/>
            <person name="Martin F.M."/>
            <person name="Hacquard S."/>
        </authorList>
    </citation>
    <scope>NUCLEOTIDE SEQUENCE</scope>
    <source>
        <strain evidence="10">MPI-CAGE-CH-0235</strain>
    </source>
</reference>
<dbReference type="InterPro" id="IPR002401">
    <property type="entry name" value="Cyt_P450_E_grp-I"/>
</dbReference>
<sequence>MSATQIPNGSFYGSWFIIVITAFITRWVYRYSLVRRSVKGLPQIHSALGFFESGARTMLPHIPFIWPANAYAIDDPWKKYADAGSDLIALTQLSTPDHAVYITSSPEAAQLILAKSSVFLKPLDMFRYRAINIFGNQIVSVQNGLDHKRHKLAVKACFGESTMQEGWNSMASAFQEMMRQERLEVGGVISDTKELMNKVTMRVICKSWFGMDSPWTIQTTKDALMPFYEALHIVEGSLVAQLLFPLWFMEYNPLPSLRRFGNAQRCMVHHLHMMAESRRSELIQGTESRKPIYRDVLGSLVAAQVDDRGAHEKPPDTGLSKDEVIGNIFIFVVAGHETTSNTLTFTLAFLALYPEWQEKLRQEISEATEGLLSYECINALPLVLATCYEAMRLRDLVMTLPKVVQEDVKIPYRTWTPDGKSVERERVLPKGAHVVIDSPASQRNPFYWDDSKEFKPTRHLVGNRLQSPNFTGFSKGERKCIGKRFAEVEMVCFVSHLVKTFTWSAVTEAGETAEQLKNRLLHGTEALSLTPGTFGLKFEKRSGMP</sequence>
<dbReference type="Proteomes" id="UP000813444">
    <property type="component" value="Unassembled WGS sequence"/>
</dbReference>
<comment type="cofactor">
    <cofactor evidence="1 7">
        <name>heme</name>
        <dbReference type="ChEBI" id="CHEBI:30413"/>
    </cofactor>
</comment>
<dbReference type="GO" id="GO:0016705">
    <property type="term" value="F:oxidoreductase activity, acting on paired donors, with incorporation or reduction of molecular oxygen"/>
    <property type="evidence" value="ECO:0007669"/>
    <property type="project" value="InterPro"/>
</dbReference>
<dbReference type="SUPFAM" id="SSF48264">
    <property type="entry name" value="Cytochrome P450"/>
    <property type="match status" value="1"/>
</dbReference>
<keyword evidence="11" id="KW-1185">Reference proteome</keyword>
<comment type="caution">
    <text evidence="10">The sequence shown here is derived from an EMBL/GenBank/DDBJ whole genome shotgun (WGS) entry which is preliminary data.</text>
</comment>
<evidence type="ECO:0000313" key="10">
    <source>
        <dbReference type="EMBL" id="KAH7305539.1"/>
    </source>
</evidence>
<dbReference type="GO" id="GO:0020037">
    <property type="term" value="F:heme binding"/>
    <property type="evidence" value="ECO:0007669"/>
    <property type="project" value="InterPro"/>
</dbReference>
<dbReference type="InterPro" id="IPR017972">
    <property type="entry name" value="Cyt_P450_CS"/>
</dbReference>
<organism evidence="10 11">
    <name type="scientific">Stachybotrys elegans</name>
    <dbReference type="NCBI Taxonomy" id="80388"/>
    <lineage>
        <taxon>Eukaryota</taxon>
        <taxon>Fungi</taxon>
        <taxon>Dikarya</taxon>
        <taxon>Ascomycota</taxon>
        <taxon>Pezizomycotina</taxon>
        <taxon>Sordariomycetes</taxon>
        <taxon>Hypocreomycetidae</taxon>
        <taxon>Hypocreales</taxon>
        <taxon>Stachybotryaceae</taxon>
        <taxon>Stachybotrys</taxon>
    </lineage>
</organism>
<keyword evidence="8" id="KW-0560">Oxidoreductase</keyword>
<evidence type="ECO:0000256" key="1">
    <source>
        <dbReference type="ARBA" id="ARBA00001971"/>
    </source>
</evidence>
<dbReference type="GO" id="GO:0005506">
    <property type="term" value="F:iron ion binding"/>
    <property type="evidence" value="ECO:0007669"/>
    <property type="project" value="InterPro"/>
</dbReference>
<dbReference type="Pfam" id="PF00067">
    <property type="entry name" value="p450"/>
    <property type="match status" value="1"/>
</dbReference>
<evidence type="ECO:0000256" key="2">
    <source>
        <dbReference type="ARBA" id="ARBA00004685"/>
    </source>
</evidence>
<dbReference type="AlphaFoldDB" id="A0A8K0WLJ1"/>
<feature type="binding site" description="axial binding residue" evidence="7">
    <location>
        <position position="480"/>
    </location>
    <ligand>
        <name>heme</name>
        <dbReference type="ChEBI" id="CHEBI:30413"/>
    </ligand>
    <ligandPart>
        <name>Fe</name>
        <dbReference type="ChEBI" id="CHEBI:18248"/>
    </ligandPart>
</feature>
<keyword evidence="9" id="KW-0812">Transmembrane</keyword>
<dbReference type="EMBL" id="JAGPNK010000018">
    <property type="protein sequence ID" value="KAH7305539.1"/>
    <property type="molecule type" value="Genomic_DNA"/>
</dbReference>
<dbReference type="GO" id="GO:0004497">
    <property type="term" value="F:monooxygenase activity"/>
    <property type="evidence" value="ECO:0007669"/>
    <property type="project" value="UniProtKB-KW"/>
</dbReference>
<evidence type="ECO:0000256" key="6">
    <source>
        <dbReference type="ARBA" id="ARBA00023004"/>
    </source>
</evidence>
<comment type="pathway">
    <text evidence="2">Mycotoxin biosynthesis.</text>
</comment>
<protein>
    <submittedName>
        <fullName evidence="10">Cytochrome P450</fullName>
    </submittedName>
</protein>
<feature type="transmembrane region" description="Helical" evidence="9">
    <location>
        <begin position="12"/>
        <end position="29"/>
    </location>
</feature>
<evidence type="ECO:0000256" key="9">
    <source>
        <dbReference type="SAM" id="Phobius"/>
    </source>
</evidence>
<name>A0A8K0WLJ1_9HYPO</name>
<evidence type="ECO:0000256" key="4">
    <source>
        <dbReference type="ARBA" id="ARBA00022617"/>
    </source>
</evidence>
<dbReference type="InterPro" id="IPR036396">
    <property type="entry name" value="Cyt_P450_sf"/>
</dbReference>
<dbReference type="PANTHER" id="PTHR24305">
    <property type="entry name" value="CYTOCHROME P450"/>
    <property type="match status" value="1"/>
</dbReference>
<keyword evidence="6 7" id="KW-0408">Iron</keyword>
<keyword evidence="9" id="KW-0472">Membrane</keyword>
<dbReference type="PRINTS" id="PR00385">
    <property type="entry name" value="P450"/>
</dbReference>
<dbReference type="OrthoDB" id="1470350at2759"/>
<gene>
    <name evidence="10" type="ORF">B0I35DRAFT_112789</name>
</gene>
<comment type="similarity">
    <text evidence="3 8">Belongs to the cytochrome P450 family.</text>
</comment>
<dbReference type="Gene3D" id="1.10.630.10">
    <property type="entry name" value="Cytochrome P450"/>
    <property type="match status" value="1"/>
</dbReference>
<evidence type="ECO:0000313" key="11">
    <source>
        <dbReference type="Proteomes" id="UP000813444"/>
    </source>
</evidence>
<evidence type="ECO:0000256" key="3">
    <source>
        <dbReference type="ARBA" id="ARBA00010617"/>
    </source>
</evidence>
<keyword evidence="4 7" id="KW-0349">Heme</keyword>